<feature type="region of interest" description="Disordered" evidence="1">
    <location>
        <begin position="1"/>
        <end position="20"/>
    </location>
</feature>
<dbReference type="EMBL" id="BPLR01004568">
    <property type="protein sequence ID" value="GIX95840.1"/>
    <property type="molecule type" value="Genomic_DNA"/>
</dbReference>
<gene>
    <name evidence="2" type="ORF">CEXT_670421</name>
</gene>
<proteinExistence type="predicted"/>
<comment type="caution">
    <text evidence="2">The sequence shown here is derived from an EMBL/GenBank/DDBJ whole genome shotgun (WGS) entry which is preliminary data.</text>
</comment>
<dbReference type="AlphaFoldDB" id="A0AAV4PIN2"/>
<accession>A0AAV4PIN2</accession>
<keyword evidence="3" id="KW-1185">Reference proteome</keyword>
<evidence type="ECO:0000313" key="3">
    <source>
        <dbReference type="Proteomes" id="UP001054945"/>
    </source>
</evidence>
<protein>
    <submittedName>
        <fullName evidence="2">Uncharacterized protein</fullName>
    </submittedName>
</protein>
<organism evidence="2 3">
    <name type="scientific">Caerostris extrusa</name>
    <name type="common">Bark spider</name>
    <name type="synonym">Caerostris bankana</name>
    <dbReference type="NCBI Taxonomy" id="172846"/>
    <lineage>
        <taxon>Eukaryota</taxon>
        <taxon>Metazoa</taxon>
        <taxon>Ecdysozoa</taxon>
        <taxon>Arthropoda</taxon>
        <taxon>Chelicerata</taxon>
        <taxon>Arachnida</taxon>
        <taxon>Araneae</taxon>
        <taxon>Araneomorphae</taxon>
        <taxon>Entelegynae</taxon>
        <taxon>Araneoidea</taxon>
        <taxon>Araneidae</taxon>
        <taxon>Caerostris</taxon>
    </lineage>
</organism>
<reference evidence="2 3" key="1">
    <citation type="submission" date="2021-06" db="EMBL/GenBank/DDBJ databases">
        <title>Caerostris extrusa draft genome.</title>
        <authorList>
            <person name="Kono N."/>
            <person name="Arakawa K."/>
        </authorList>
    </citation>
    <scope>NUCLEOTIDE SEQUENCE [LARGE SCALE GENOMIC DNA]</scope>
</reference>
<evidence type="ECO:0000313" key="2">
    <source>
        <dbReference type="EMBL" id="GIX95840.1"/>
    </source>
</evidence>
<evidence type="ECO:0000256" key="1">
    <source>
        <dbReference type="SAM" id="MobiDB-lite"/>
    </source>
</evidence>
<sequence length="96" mass="10401">MPQHVLKGGGREADDTSVNNVSDRTRLDSIFPVSFFGLGVLMTKAFDPEVAEVFENMLGILSWRVYRLLIDPLLGVDVTSAAVAVTHLTGDVLLAN</sequence>
<name>A0AAV4PIN2_CAEEX</name>
<dbReference type="Proteomes" id="UP001054945">
    <property type="component" value="Unassembled WGS sequence"/>
</dbReference>